<organism>
    <name type="scientific">Pediculus humanus subsp. corporis</name>
    <name type="common">Body louse</name>
    <dbReference type="NCBI Taxonomy" id="121224"/>
    <lineage>
        <taxon>Eukaryota</taxon>
        <taxon>Metazoa</taxon>
        <taxon>Ecdysozoa</taxon>
        <taxon>Arthropoda</taxon>
        <taxon>Hexapoda</taxon>
        <taxon>Insecta</taxon>
        <taxon>Pterygota</taxon>
        <taxon>Neoptera</taxon>
        <taxon>Paraneoptera</taxon>
        <taxon>Psocodea</taxon>
        <taxon>Troctomorpha</taxon>
        <taxon>Phthiraptera</taxon>
        <taxon>Anoplura</taxon>
        <taxon>Pediculidae</taxon>
        <taxon>Pediculus</taxon>
    </lineage>
</organism>
<dbReference type="OrthoDB" id="8197411at2759"/>
<evidence type="ECO:0000313" key="4">
    <source>
        <dbReference type="EnsemblMetazoa" id="PHUM240760-PA"/>
    </source>
</evidence>
<evidence type="ECO:0000256" key="1">
    <source>
        <dbReference type="SAM" id="Coils"/>
    </source>
</evidence>
<dbReference type="eggNOG" id="KOG3632">
    <property type="taxonomic scope" value="Eukaryota"/>
</dbReference>
<evidence type="ECO:0000313" key="5">
    <source>
        <dbReference type="Proteomes" id="UP000009046"/>
    </source>
</evidence>
<name>E0VJ96_PEDHC</name>
<dbReference type="EnsemblMetazoa" id="PHUM240760-RA">
    <property type="protein sequence ID" value="PHUM240760-PA"/>
    <property type="gene ID" value="PHUM240760"/>
</dbReference>
<gene>
    <name evidence="4" type="primary">8230724</name>
    <name evidence="3" type="ORF">Phum_PHUM240760</name>
</gene>
<reference evidence="3" key="2">
    <citation type="submission" date="2007-04" db="EMBL/GenBank/DDBJ databases">
        <title>The genome of the human body louse.</title>
        <authorList>
            <consortium name="The Human Body Louse Genome Consortium"/>
            <person name="Kirkness E."/>
            <person name="Walenz B."/>
            <person name="Hass B."/>
            <person name="Bruggner R."/>
            <person name="Strausberg R."/>
        </authorList>
    </citation>
    <scope>NUCLEOTIDE SEQUENCE</scope>
    <source>
        <strain evidence="3">USDA</strain>
    </source>
</reference>
<dbReference type="InParanoid" id="E0VJ96"/>
<dbReference type="VEuPathDB" id="VectorBase:PHUM240760"/>
<dbReference type="CTD" id="8230724"/>
<dbReference type="EMBL" id="DS235221">
    <property type="protein sequence ID" value="EEB13452.1"/>
    <property type="molecule type" value="Genomic_DNA"/>
</dbReference>
<dbReference type="GeneID" id="8230724"/>
<dbReference type="AlphaFoldDB" id="E0VJ96"/>
<feature type="coiled-coil region" evidence="1">
    <location>
        <begin position="65"/>
        <end position="143"/>
    </location>
</feature>
<keyword evidence="5" id="KW-1185">Reference proteome</keyword>
<evidence type="ECO:0000313" key="3">
    <source>
        <dbReference type="EMBL" id="EEB13452.1"/>
    </source>
</evidence>
<accession>E0VJ96</accession>
<keyword evidence="1" id="KW-0175">Coiled coil</keyword>
<feature type="compositionally biased region" description="Polar residues" evidence="2">
    <location>
        <begin position="176"/>
        <end position="191"/>
    </location>
</feature>
<dbReference type="EMBL" id="AAZO01002791">
    <property type="status" value="NOT_ANNOTATED_CDS"/>
    <property type="molecule type" value="Genomic_DNA"/>
</dbReference>
<dbReference type="STRING" id="121224.E0VJ96"/>
<dbReference type="HOGENOM" id="CLU_1423096_0_0_1"/>
<dbReference type="Proteomes" id="UP000009046">
    <property type="component" value="Unassembled WGS sequence"/>
</dbReference>
<proteinExistence type="predicted"/>
<dbReference type="KEGG" id="phu:Phum_PHUM240760"/>
<dbReference type="RefSeq" id="XP_002426190.1">
    <property type="nucleotide sequence ID" value="XM_002426145.1"/>
</dbReference>
<evidence type="ECO:0000256" key="2">
    <source>
        <dbReference type="SAM" id="MobiDB-lite"/>
    </source>
</evidence>
<reference evidence="4" key="3">
    <citation type="submission" date="2021-02" db="UniProtKB">
        <authorList>
            <consortium name="EnsemblMetazoa"/>
        </authorList>
    </citation>
    <scope>IDENTIFICATION</scope>
    <source>
        <strain evidence="4">USDA</strain>
    </source>
</reference>
<dbReference type="OMA" id="KHEELMI"/>
<reference evidence="3" key="1">
    <citation type="submission" date="2007-04" db="EMBL/GenBank/DDBJ databases">
        <title>Annotation of Pediculus humanus corporis strain USDA.</title>
        <authorList>
            <person name="Kirkness E."/>
            <person name="Hannick L."/>
            <person name="Hass B."/>
            <person name="Bruggner R."/>
            <person name="Lawson D."/>
            <person name="Bidwell S."/>
            <person name="Joardar V."/>
            <person name="Caler E."/>
            <person name="Walenz B."/>
            <person name="Inman J."/>
            <person name="Schobel S."/>
            <person name="Galinsky K."/>
            <person name="Amedeo P."/>
            <person name="Strausberg R."/>
        </authorList>
    </citation>
    <scope>NUCLEOTIDE SEQUENCE</scope>
    <source>
        <strain evidence="3">USDA</strain>
    </source>
</reference>
<feature type="region of interest" description="Disordered" evidence="2">
    <location>
        <begin position="172"/>
        <end position="191"/>
    </location>
</feature>
<protein>
    <submittedName>
        <fullName evidence="3 4">Uncharacterized protein</fullName>
    </submittedName>
</protein>
<sequence>MYIYICKRKIINLEDHLVRVLEQNQELVNLNTDLQKQVHHLKHVTVSNDVRDRIGALGFGPTDSLDSILKQMRDASEKRKELEQLRTETLKQLREKQLAVKNETNFSEKAKAIETIEALQSKIRELEKKTELQNVKHEELMIEMAAIKKAQSIKFVANPTTGQLQLKPACRPLSHQEVQTSPDSNPGSPGI</sequence>